<dbReference type="GO" id="GO:0016530">
    <property type="term" value="F:metallochaperone activity"/>
    <property type="evidence" value="ECO:0007669"/>
    <property type="project" value="UniProtKB-ARBA"/>
</dbReference>
<keyword evidence="3 4" id="KW-0862">Zinc</keyword>
<keyword evidence="6" id="KW-1185">Reference proteome</keyword>
<proteinExistence type="inferred from homology"/>
<comment type="function">
    <text evidence="4">Involved in the maturation of [NiFe] hydrogenases. Required for nickel insertion into the metal center of the hydrogenase.</text>
</comment>
<dbReference type="NCBIfam" id="TIGR00100">
    <property type="entry name" value="hypA"/>
    <property type="match status" value="1"/>
</dbReference>
<dbReference type="GO" id="GO:0051604">
    <property type="term" value="P:protein maturation"/>
    <property type="evidence" value="ECO:0007669"/>
    <property type="project" value="InterPro"/>
</dbReference>
<keyword evidence="1 4" id="KW-0533">Nickel</keyword>
<name>A0A2W7C1R1_9HYPH</name>
<comment type="caution">
    <text evidence="5">The sequence shown here is derived from an EMBL/GenBank/DDBJ whole genome shotgun (WGS) entry which is preliminary data.</text>
</comment>
<dbReference type="GO" id="GO:0016151">
    <property type="term" value="F:nickel cation binding"/>
    <property type="evidence" value="ECO:0007669"/>
    <property type="project" value="UniProtKB-UniRule"/>
</dbReference>
<feature type="binding site" evidence="4">
    <location>
        <position position="73"/>
    </location>
    <ligand>
        <name>Zn(2+)</name>
        <dbReference type="ChEBI" id="CHEBI:29105"/>
    </ligand>
</feature>
<dbReference type="PIRSF" id="PIRSF004761">
    <property type="entry name" value="Hydrgn_mat_HypA"/>
    <property type="match status" value="1"/>
</dbReference>
<feature type="binding site" evidence="4">
    <location>
        <position position="92"/>
    </location>
    <ligand>
        <name>Zn(2+)</name>
        <dbReference type="ChEBI" id="CHEBI:29105"/>
    </ligand>
</feature>
<dbReference type="InterPro" id="IPR000688">
    <property type="entry name" value="HypA/HybF"/>
</dbReference>
<feature type="binding site" evidence="4">
    <location>
        <position position="89"/>
    </location>
    <ligand>
        <name>Zn(2+)</name>
        <dbReference type="ChEBI" id="CHEBI:29105"/>
    </ligand>
</feature>
<reference evidence="6" key="1">
    <citation type="submission" date="2017-03" db="EMBL/GenBank/DDBJ databases">
        <authorList>
            <person name="Safronova V.I."/>
            <person name="Sazanova A.L."/>
            <person name="Chirak E.R."/>
        </authorList>
    </citation>
    <scope>NUCLEOTIDE SEQUENCE [LARGE SCALE GENOMIC DNA]</scope>
    <source>
        <strain evidence="6">Ach-343</strain>
    </source>
</reference>
<dbReference type="PANTHER" id="PTHR34535">
    <property type="entry name" value="HYDROGENASE MATURATION FACTOR HYPA"/>
    <property type="match status" value="1"/>
</dbReference>
<keyword evidence="2 4" id="KW-0479">Metal-binding</keyword>
<evidence type="ECO:0000313" key="5">
    <source>
        <dbReference type="EMBL" id="PZV37040.1"/>
    </source>
</evidence>
<protein>
    <recommendedName>
        <fullName evidence="4">Hydrogenase maturation factor HypA</fullName>
    </recommendedName>
</protein>
<dbReference type="Gene3D" id="3.30.2320.80">
    <property type="match status" value="1"/>
</dbReference>
<dbReference type="AlphaFoldDB" id="A0A2W7C1R1"/>
<feature type="binding site" evidence="4">
    <location>
        <position position="2"/>
    </location>
    <ligand>
        <name>Ni(2+)</name>
        <dbReference type="ChEBI" id="CHEBI:49786"/>
    </ligand>
</feature>
<evidence type="ECO:0000256" key="1">
    <source>
        <dbReference type="ARBA" id="ARBA00022596"/>
    </source>
</evidence>
<comment type="similarity">
    <text evidence="4">Belongs to the HypA/HybF family.</text>
</comment>
<evidence type="ECO:0000313" key="6">
    <source>
        <dbReference type="Proteomes" id="UP000248616"/>
    </source>
</evidence>
<evidence type="ECO:0000256" key="3">
    <source>
        <dbReference type="ARBA" id="ARBA00022833"/>
    </source>
</evidence>
<dbReference type="FunFam" id="3.30.2320.80:FF:000001">
    <property type="entry name" value="Hydrogenase maturation factor HypA"/>
    <property type="match status" value="1"/>
</dbReference>
<dbReference type="GO" id="GO:0008270">
    <property type="term" value="F:zinc ion binding"/>
    <property type="evidence" value="ECO:0007669"/>
    <property type="project" value="UniProtKB-UniRule"/>
</dbReference>
<evidence type="ECO:0000256" key="4">
    <source>
        <dbReference type="HAMAP-Rule" id="MF_00213"/>
    </source>
</evidence>
<gene>
    <name evidence="4" type="primary">hypA</name>
    <name evidence="5" type="ORF">B5V02_18375</name>
</gene>
<dbReference type="OrthoDB" id="288014at2"/>
<dbReference type="Proteomes" id="UP000248616">
    <property type="component" value="Unassembled WGS sequence"/>
</dbReference>
<feature type="binding site" evidence="4">
    <location>
        <position position="76"/>
    </location>
    <ligand>
        <name>Zn(2+)</name>
        <dbReference type="ChEBI" id="CHEBI:29105"/>
    </ligand>
</feature>
<dbReference type="Pfam" id="PF01155">
    <property type="entry name" value="HypA"/>
    <property type="match status" value="1"/>
</dbReference>
<dbReference type="PANTHER" id="PTHR34535:SF3">
    <property type="entry name" value="HYDROGENASE MATURATION FACTOR HYPA"/>
    <property type="match status" value="1"/>
</dbReference>
<dbReference type="RefSeq" id="WP_111545602.1">
    <property type="nucleotide sequence ID" value="NZ_MZXV01000038.1"/>
</dbReference>
<organism evidence="5 6">
    <name type="scientific">Mesorhizobium kowhaii</name>
    <dbReference type="NCBI Taxonomy" id="1300272"/>
    <lineage>
        <taxon>Bacteria</taxon>
        <taxon>Pseudomonadati</taxon>
        <taxon>Pseudomonadota</taxon>
        <taxon>Alphaproteobacteria</taxon>
        <taxon>Hyphomicrobiales</taxon>
        <taxon>Phyllobacteriaceae</taxon>
        <taxon>Mesorhizobium</taxon>
    </lineage>
</organism>
<evidence type="ECO:0000256" key="2">
    <source>
        <dbReference type="ARBA" id="ARBA00022723"/>
    </source>
</evidence>
<dbReference type="EMBL" id="MZXV01000038">
    <property type="protein sequence ID" value="PZV37040.1"/>
    <property type="molecule type" value="Genomic_DNA"/>
</dbReference>
<dbReference type="HAMAP" id="MF_00213">
    <property type="entry name" value="HypA_HybF"/>
    <property type="match status" value="1"/>
</dbReference>
<sequence length="113" mass="12610">MHEMAICESIRGILEEEAARQDFRKVGRVCLEIGRLSDVQVEALKFGFDVVMRGSLAQDARLEIVETEGRAWCMPCGQSVPIAARFDPCPDCGSHQLQVTVGEEMKIRELEVS</sequence>
<accession>A0A2W7C1R1</accession>